<dbReference type="AlphaFoldDB" id="A0AA37W8B8"/>
<name>A0AA37W8B8_9GAMM</name>
<comment type="similarity">
    <text evidence="1">Belongs to the 4-hydroxybenzoyl-CoA thioesterase family.</text>
</comment>
<sequence>MRHTTSLAVRGYHLDVYGHVNNARYLEFLEEARWRFFEEQAVIESITGEELAMVVVNININYRRAALIHEELEIATEVTRVGNKSFVIHQEIAVAKTGEMIADTDGTYVLFDNKLGRAVVIEGEYKVLLDKLCG</sequence>
<keyword evidence="2" id="KW-0378">Hydrolase</keyword>
<dbReference type="SUPFAM" id="SSF54637">
    <property type="entry name" value="Thioesterase/thiol ester dehydrase-isomerase"/>
    <property type="match status" value="1"/>
</dbReference>
<protein>
    <submittedName>
        <fullName evidence="3">Thioesterase</fullName>
    </submittedName>
</protein>
<dbReference type="Proteomes" id="UP001161389">
    <property type="component" value="Unassembled WGS sequence"/>
</dbReference>
<comment type="caution">
    <text evidence="3">The sequence shown here is derived from an EMBL/GenBank/DDBJ whole genome shotgun (WGS) entry which is preliminary data.</text>
</comment>
<dbReference type="GO" id="GO:0047617">
    <property type="term" value="F:fatty acyl-CoA hydrolase activity"/>
    <property type="evidence" value="ECO:0007669"/>
    <property type="project" value="TreeGrafter"/>
</dbReference>
<dbReference type="RefSeq" id="WP_284384252.1">
    <property type="nucleotide sequence ID" value="NZ_BSNM01000027.1"/>
</dbReference>
<gene>
    <name evidence="3" type="ORF">GCM10007876_41800</name>
</gene>
<dbReference type="PANTHER" id="PTHR31793">
    <property type="entry name" value="4-HYDROXYBENZOYL-COA THIOESTERASE FAMILY MEMBER"/>
    <property type="match status" value="1"/>
</dbReference>
<dbReference type="PANTHER" id="PTHR31793:SF24">
    <property type="entry name" value="LONG-CHAIN ACYL-COA THIOESTERASE FADM"/>
    <property type="match status" value="1"/>
</dbReference>
<dbReference type="InterPro" id="IPR050563">
    <property type="entry name" value="4-hydroxybenzoyl-CoA_TE"/>
</dbReference>
<evidence type="ECO:0000313" key="3">
    <source>
        <dbReference type="EMBL" id="GLQ33700.1"/>
    </source>
</evidence>
<evidence type="ECO:0000256" key="1">
    <source>
        <dbReference type="ARBA" id="ARBA00005953"/>
    </source>
</evidence>
<accession>A0AA37W8B8</accession>
<dbReference type="NCBIfam" id="TIGR00051">
    <property type="entry name" value="YbgC/FadM family acyl-CoA thioesterase"/>
    <property type="match status" value="1"/>
</dbReference>
<dbReference type="EMBL" id="BSNM01000027">
    <property type="protein sequence ID" value="GLQ33700.1"/>
    <property type="molecule type" value="Genomic_DNA"/>
</dbReference>
<reference evidence="3" key="1">
    <citation type="journal article" date="2014" name="Int. J. Syst. Evol. Microbiol.">
        <title>Complete genome sequence of Corynebacterium casei LMG S-19264T (=DSM 44701T), isolated from a smear-ripened cheese.</title>
        <authorList>
            <consortium name="US DOE Joint Genome Institute (JGI-PGF)"/>
            <person name="Walter F."/>
            <person name="Albersmeier A."/>
            <person name="Kalinowski J."/>
            <person name="Ruckert C."/>
        </authorList>
    </citation>
    <scope>NUCLEOTIDE SEQUENCE</scope>
    <source>
        <strain evidence="3">NBRC 110071</strain>
    </source>
</reference>
<organism evidence="3 4">
    <name type="scientific">Litoribrevibacter albus</name>
    <dbReference type="NCBI Taxonomy" id="1473156"/>
    <lineage>
        <taxon>Bacteria</taxon>
        <taxon>Pseudomonadati</taxon>
        <taxon>Pseudomonadota</taxon>
        <taxon>Gammaproteobacteria</taxon>
        <taxon>Oceanospirillales</taxon>
        <taxon>Oceanospirillaceae</taxon>
        <taxon>Litoribrevibacter</taxon>
    </lineage>
</organism>
<dbReference type="CDD" id="cd00586">
    <property type="entry name" value="4HBT"/>
    <property type="match status" value="1"/>
</dbReference>
<reference evidence="3" key="2">
    <citation type="submission" date="2023-01" db="EMBL/GenBank/DDBJ databases">
        <title>Draft genome sequence of Litoribrevibacter albus strain NBRC 110071.</title>
        <authorList>
            <person name="Sun Q."/>
            <person name="Mori K."/>
        </authorList>
    </citation>
    <scope>NUCLEOTIDE SEQUENCE</scope>
    <source>
        <strain evidence="3">NBRC 110071</strain>
    </source>
</reference>
<dbReference type="InterPro" id="IPR029069">
    <property type="entry name" value="HotDog_dom_sf"/>
</dbReference>
<proteinExistence type="inferred from homology"/>
<dbReference type="Pfam" id="PF13279">
    <property type="entry name" value="4HBT_2"/>
    <property type="match status" value="1"/>
</dbReference>
<dbReference type="InterPro" id="IPR006684">
    <property type="entry name" value="YbgC/YbaW"/>
</dbReference>
<dbReference type="Gene3D" id="3.10.129.10">
    <property type="entry name" value="Hotdog Thioesterase"/>
    <property type="match status" value="1"/>
</dbReference>
<evidence type="ECO:0000256" key="2">
    <source>
        <dbReference type="ARBA" id="ARBA00022801"/>
    </source>
</evidence>
<evidence type="ECO:0000313" key="4">
    <source>
        <dbReference type="Proteomes" id="UP001161389"/>
    </source>
</evidence>
<keyword evidence="4" id="KW-1185">Reference proteome</keyword>